<dbReference type="Gene3D" id="3.10.10.10">
    <property type="entry name" value="HIV Type 1 Reverse Transcriptase, subunit A, domain 1"/>
    <property type="match status" value="1"/>
</dbReference>
<dbReference type="AlphaFoldDB" id="A0A6A4TX32"/>
<evidence type="ECO:0000313" key="2">
    <source>
        <dbReference type="Proteomes" id="UP000438429"/>
    </source>
</evidence>
<organism evidence="1 2">
    <name type="scientific">Scophthalmus maximus</name>
    <name type="common">Turbot</name>
    <name type="synonym">Psetta maxima</name>
    <dbReference type="NCBI Taxonomy" id="52904"/>
    <lineage>
        <taxon>Eukaryota</taxon>
        <taxon>Metazoa</taxon>
        <taxon>Chordata</taxon>
        <taxon>Craniata</taxon>
        <taxon>Vertebrata</taxon>
        <taxon>Euteleostomi</taxon>
        <taxon>Actinopterygii</taxon>
        <taxon>Neopterygii</taxon>
        <taxon>Teleostei</taxon>
        <taxon>Neoteleostei</taxon>
        <taxon>Acanthomorphata</taxon>
        <taxon>Carangaria</taxon>
        <taxon>Pleuronectiformes</taxon>
        <taxon>Pleuronectoidei</taxon>
        <taxon>Scophthalmidae</taxon>
        <taxon>Scophthalmus</taxon>
    </lineage>
</organism>
<protein>
    <recommendedName>
        <fullName evidence="3">Reverse transcriptase/retrotransposon-derived protein RNase H-like domain-containing protein</fullName>
    </recommendedName>
</protein>
<dbReference type="PANTHER" id="PTHR24559">
    <property type="entry name" value="TRANSPOSON TY3-I GAG-POL POLYPROTEIN"/>
    <property type="match status" value="1"/>
</dbReference>
<evidence type="ECO:0000313" key="1">
    <source>
        <dbReference type="EMBL" id="KAF0047714.1"/>
    </source>
</evidence>
<dbReference type="PANTHER" id="PTHR24559:SF435">
    <property type="entry name" value="RIBONUCLEASE H"/>
    <property type="match status" value="1"/>
</dbReference>
<sequence length="80" mass="9363">MTATWAVQTSHRIYLCWMFLQYRHITPSEYEEVKTRINQLLEAQIIRESSSPYASAIVLVRKKDGSQRLCVDYTGWLSPP</sequence>
<dbReference type="SUPFAM" id="SSF56672">
    <property type="entry name" value="DNA/RNA polymerases"/>
    <property type="match status" value="1"/>
</dbReference>
<reference evidence="1 2" key="1">
    <citation type="submission" date="2019-06" db="EMBL/GenBank/DDBJ databases">
        <title>Draft genomes of female and male turbot (Scophthalmus maximus).</title>
        <authorList>
            <person name="Xu H."/>
            <person name="Xu X.-W."/>
            <person name="Shao C."/>
            <person name="Chen S."/>
        </authorList>
    </citation>
    <scope>NUCLEOTIDE SEQUENCE [LARGE SCALE GENOMIC DNA]</scope>
    <source>
        <strain evidence="1">Ysfricsl-2016a</strain>
        <tissue evidence="1">Blood</tissue>
    </source>
</reference>
<gene>
    <name evidence="1" type="ORF">F2P81_001347</name>
</gene>
<dbReference type="EMBL" id="VEVO01000001">
    <property type="protein sequence ID" value="KAF0047714.1"/>
    <property type="molecule type" value="Genomic_DNA"/>
</dbReference>
<dbReference type="InterPro" id="IPR043502">
    <property type="entry name" value="DNA/RNA_pol_sf"/>
</dbReference>
<evidence type="ECO:0008006" key="3">
    <source>
        <dbReference type="Google" id="ProtNLM"/>
    </source>
</evidence>
<accession>A0A6A4TX32</accession>
<name>A0A6A4TX32_SCOMX</name>
<proteinExistence type="predicted"/>
<dbReference type="InterPro" id="IPR053134">
    <property type="entry name" value="RNA-dir_DNA_polymerase"/>
</dbReference>
<dbReference type="Proteomes" id="UP000438429">
    <property type="component" value="Unassembled WGS sequence"/>
</dbReference>
<comment type="caution">
    <text evidence="1">The sequence shown here is derived from an EMBL/GenBank/DDBJ whole genome shotgun (WGS) entry which is preliminary data.</text>
</comment>